<dbReference type="AlphaFoldDB" id="A0A7C2C237"/>
<gene>
    <name evidence="1" type="ORF">ENP73_06175</name>
</gene>
<evidence type="ECO:0000313" key="1">
    <source>
        <dbReference type="EMBL" id="HEH82558.1"/>
    </source>
</evidence>
<comment type="caution">
    <text evidence="1">The sequence shown here is derived from an EMBL/GenBank/DDBJ whole genome shotgun (WGS) entry which is preliminary data.</text>
</comment>
<sequence length="228" mass="25787">MRLFHLPRPRTPEGVPSLVEVAESPHVPWRWGLLRGLERPPSRLVVDDEPLLMGQAVARLPAQEWALWGLSEWRRPVGPQGFQDVRLEEVLGWVQGACGGKAQIQSQGEAKRHYALPRLPAWEAALHALRAWGKEDVLHELDGGTLYIGPLDGSPHASVRHRVAEEVAVLRRLAEGRYYLLLPPMPRLRLYHLVEVDHPGFRGVLRVVEHRLHLSGREAVHEVYGRAV</sequence>
<proteinExistence type="predicted"/>
<reference evidence="1" key="1">
    <citation type="journal article" date="2020" name="mSystems">
        <title>Genome- and Community-Level Interaction Insights into Carbon Utilization and Element Cycling Functions of Hydrothermarchaeota in Hydrothermal Sediment.</title>
        <authorList>
            <person name="Zhou Z."/>
            <person name="Liu Y."/>
            <person name="Xu W."/>
            <person name="Pan J."/>
            <person name="Luo Z.H."/>
            <person name="Li M."/>
        </authorList>
    </citation>
    <scope>NUCLEOTIDE SEQUENCE [LARGE SCALE GENOMIC DNA]</scope>
    <source>
        <strain evidence="1">SpSt-246</strain>
    </source>
</reference>
<protein>
    <submittedName>
        <fullName evidence="1">Uncharacterized protein</fullName>
    </submittedName>
</protein>
<name>A0A7C2C237_9DEIN</name>
<accession>A0A7C2C237</accession>
<dbReference type="EMBL" id="DSKL01000247">
    <property type="protein sequence ID" value="HEH82558.1"/>
    <property type="molecule type" value="Genomic_DNA"/>
</dbReference>
<organism evidence="1">
    <name type="scientific">Thermus islandicus</name>
    <dbReference type="NCBI Taxonomy" id="540988"/>
    <lineage>
        <taxon>Bacteria</taxon>
        <taxon>Thermotogati</taxon>
        <taxon>Deinococcota</taxon>
        <taxon>Deinococci</taxon>
        <taxon>Thermales</taxon>
        <taxon>Thermaceae</taxon>
        <taxon>Thermus</taxon>
    </lineage>
</organism>